<organism evidence="6 7">
    <name type="scientific">Caldilinea aerophila (strain DSM 14535 / JCM 11387 / NBRC 104270 / STL-6-O1)</name>
    <dbReference type="NCBI Taxonomy" id="926550"/>
    <lineage>
        <taxon>Bacteria</taxon>
        <taxon>Bacillati</taxon>
        <taxon>Chloroflexota</taxon>
        <taxon>Caldilineae</taxon>
        <taxon>Caldilineales</taxon>
        <taxon>Caldilineaceae</taxon>
        <taxon>Caldilinea</taxon>
    </lineage>
</organism>
<dbReference type="GO" id="GO:0008270">
    <property type="term" value="F:zinc ion binding"/>
    <property type="evidence" value="ECO:0007669"/>
    <property type="project" value="InterPro"/>
</dbReference>
<evidence type="ECO:0000256" key="4">
    <source>
        <dbReference type="PIRSR" id="PIRSR601559-51"/>
    </source>
</evidence>
<dbReference type="PROSITE" id="PS51347">
    <property type="entry name" value="PHOSPHOTRIESTERASE_2"/>
    <property type="match status" value="1"/>
</dbReference>
<dbReference type="Gene3D" id="3.20.20.140">
    <property type="entry name" value="Metal-dependent hydrolases"/>
    <property type="match status" value="1"/>
</dbReference>
<dbReference type="PATRIC" id="fig|926550.5.peg.3707"/>
<dbReference type="Pfam" id="PF02126">
    <property type="entry name" value="PTE"/>
    <property type="match status" value="1"/>
</dbReference>
<dbReference type="HOGENOM" id="CLU_054760_1_0_0"/>
<dbReference type="OrthoDB" id="105927at2"/>
<gene>
    <name evidence="6" type="ordered locus">CLDAP_34360</name>
</gene>
<name>I0I888_CALAS</name>
<evidence type="ECO:0000256" key="2">
    <source>
        <dbReference type="ARBA" id="ARBA00022801"/>
    </source>
</evidence>
<feature type="binding site" description="via carbamate group" evidence="4">
    <location>
        <position position="138"/>
    </location>
    <ligand>
        <name>Zn(2+)</name>
        <dbReference type="ChEBI" id="CHEBI:29105"/>
        <label>2</label>
    </ligand>
</feature>
<evidence type="ECO:0000256" key="3">
    <source>
        <dbReference type="PIRSR" id="PIRSR601559-50"/>
    </source>
</evidence>
<evidence type="ECO:0000313" key="6">
    <source>
        <dbReference type="EMBL" id="BAM01476.1"/>
    </source>
</evidence>
<comment type="cofactor">
    <cofactor evidence="4">
        <name>a divalent metal cation</name>
        <dbReference type="ChEBI" id="CHEBI:60240"/>
    </cofactor>
    <text evidence="4">Binds 2 divalent metal cations per subunit.</text>
</comment>
<dbReference type="Proteomes" id="UP000007880">
    <property type="component" value="Chromosome"/>
</dbReference>
<dbReference type="RefSeq" id="WP_014434702.1">
    <property type="nucleotide sequence ID" value="NC_017079.1"/>
</dbReference>
<comment type="similarity">
    <text evidence="5">Belongs to the metallo-dependent hydrolases superfamily. Phosphotriesterase family.</text>
</comment>
<feature type="binding site" evidence="4">
    <location>
        <position position="171"/>
    </location>
    <ligand>
        <name>Zn(2+)</name>
        <dbReference type="ChEBI" id="CHEBI:29105"/>
        <label>2</label>
    </ligand>
</feature>
<reference evidence="6 7" key="1">
    <citation type="submission" date="2012-02" db="EMBL/GenBank/DDBJ databases">
        <title>Complete genome sequence of Caldilinea aerophila DSM 14535 (= NBRC 102666).</title>
        <authorList>
            <person name="Oguchi A."/>
            <person name="Hosoyama A."/>
            <person name="Sekine M."/>
            <person name="Fukai R."/>
            <person name="Kato Y."/>
            <person name="Nakamura S."/>
            <person name="Hanada S."/>
            <person name="Yamazaki S."/>
            <person name="Fujita N."/>
        </authorList>
    </citation>
    <scope>NUCLEOTIDE SEQUENCE [LARGE SCALE GENOMIC DNA]</scope>
    <source>
        <strain evidence="7">DSM 14535 / JCM 11387 / NBRC 104270 / STL-6-O1</strain>
    </source>
</reference>
<feature type="binding site" evidence="4">
    <location>
        <position position="255"/>
    </location>
    <ligand>
        <name>Zn(2+)</name>
        <dbReference type="ChEBI" id="CHEBI:29105"/>
        <label>1</label>
    </ligand>
</feature>
<dbReference type="AlphaFoldDB" id="I0I888"/>
<feature type="binding site" evidence="4">
    <location>
        <position position="23"/>
    </location>
    <ligand>
        <name>Zn(2+)</name>
        <dbReference type="ChEBI" id="CHEBI:29105"/>
        <label>1</label>
    </ligand>
</feature>
<protein>
    <submittedName>
        <fullName evidence="6">Putative phosphotriesterase</fullName>
    </submittedName>
</protein>
<evidence type="ECO:0000256" key="1">
    <source>
        <dbReference type="ARBA" id="ARBA00022723"/>
    </source>
</evidence>
<accession>I0I888</accession>
<proteinExistence type="inferred from homology"/>
<evidence type="ECO:0000313" key="7">
    <source>
        <dbReference type="Proteomes" id="UP000007880"/>
    </source>
</evidence>
<evidence type="ECO:0000256" key="5">
    <source>
        <dbReference type="PROSITE-ProRule" id="PRU00679"/>
    </source>
</evidence>
<dbReference type="InterPro" id="IPR032466">
    <property type="entry name" value="Metal_Hydrolase"/>
</dbReference>
<keyword evidence="7" id="KW-1185">Reference proteome</keyword>
<dbReference type="eggNOG" id="COG1735">
    <property type="taxonomic scope" value="Bacteria"/>
</dbReference>
<dbReference type="SUPFAM" id="SSF51556">
    <property type="entry name" value="Metallo-dependent hydrolases"/>
    <property type="match status" value="1"/>
</dbReference>
<feature type="binding site" description="via carbamate group" evidence="4">
    <location>
        <position position="138"/>
    </location>
    <ligand>
        <name>Zn(2+)</name>
        <dbReference type="ChEBI" id="CHEBI:29105"/>
        <label>1</label>
    </ligand>
</feature>
<dbReference type="KEGG" id="cap:CLDAP_34360"/>
<dbReference type="PIRSF" id="PIRSF016839">
    <property type="entry name" value="PhP"/>
    <property type="match status" value="1"/>
</dbReference>
<dbReference type="InterPro" id="IPR001559">
    <property type="entry name" value="Phosphotriesterase"/>
</dbReference>
<feature type="binding site" evidence="4">
    <location>
        <position position="25"/>
    </location>
    <ligand>
        <name>Zn(2+)</name>
        <dbReference type="ChEBI" id="CHEBI:29105"/>
        <label>1</label>
    </ligand>
</feature>
<dbReference type="STRING" id="926550.CLDAP_34360"/>
<dbReference type="PANTHER" id="PTHR10819">
    <property type="entry name" value="PHOSPHOTRIESTERASE-RELATED"/>
    <property type="match status" value="1"/>
</dbReference>
<feature type="binding site" evidence="4">
    <location>
        <position position="199"/>
    </location>
    <ligand>
        <name>Zn(2+)</name>
        <dbReference type="ChEBI" id="CHEBI:29105"/>
        <label>2</label>
    </ligand>
</feature>
<keyword evidence="1 4" id="KW-0479">Metal-binding</keyword>
<dbReference type="PANTHER" id="PTHR10819:SF3">
    <property type="entry name" value="PHOSPHOTRIESTERASE-RELATED PROTEIN"/>
    <property type="match status" value="1"/>
</dbReference>
<dbReference type="EMBL" id="AP012337">
    <property type="protein sequence ID" value="BAM01476.1"/>
    <property type="molecule type" value="Genomic_DNA"/>
</dbReference>
<keyword evidence="2" id="KW-0378">Hydrolase</keyword>
<dbReference type="GO" id="GO:0016787">
    <property type="term" value="F:hydrolase activity"/>
    <property type="evidence" value="ECO:0007669"/>
    <property type="project" value="UniProtKB-KW"/>
</dbReference>
<sequence length="307" mass="34347">MTQQLWTTQGPLRKEELGLILPHEHIFVDLGPIEAESYRRARAEEVIAVMVPHLQAARAAGVTALVECTPVGVGRRVDIVKAVADAAAFPVVVATGVYREPWVPEWVHAASEEELAAWMVRELCEGVEETGVRAAWIKLSAGDEGITPVEAKILRAAARAGQVTGALIGSHTIRGRVVREQLDIIEEAGYRPQRFLWIHTQAEPDFDLHLEMARRGCWLEYDAIGSDRFSDEWFIERIHRLLDAGFGEQLLLSHDRGWYDPSKPNGGAQLPYTYLSEVFLPKLRASGVDEATVRQLTEQNPWRAFAR</sequence>
<feature type="modified residue" description="N6-carboxylysine" evidence="3 5">
    <location>
        <position position="138"/>
    </location>
</feature>